<evidence type="ECO:0000256" key="2">
    <source>
        <dbReference type="SAM" id="MobiDB-lite"/>
    </source>
</evidence>
<evidence type="ECO:0000313" key="3">
    <source>
        <dbReference type="EMBL" id="CAD9973898.1"/>
    </source>
</evidence>
<protein>
    <submittedName>
        <fullName evidence="3">Uncharacterized protein</fullName>
    </submittedName>
</protein>
<name>A0A7S2YFG3_9STRA</name>
<feature type="region of interest" description="Disordered" evidence="2">
    <location>
        <begin position="56"/>
        <end position="77"/>
    </location>
</feature>
<dbReference type="AlphaFoldDB" id="A0A7S2YFG3"/>
<keyword evidence="1" id="KW-0175">Coiled coil</keyword>
<sequence>MAKVSLLDSKRSKAQAERLAFIFQRLDNVEENGNTNQVAFSSQDLEALIEGKSIQKENPVPAKAKTQAPPPDPWLSKPSAEIKQEVLRLKNEKQVKEATRLLQIFKQVLQKEKQQEEAEKCRKLAEGLSKRLETCVAQIRLWQYYTWFCDAGNMQEGQLSSQQAQEQYTRWTDYARKCQQAIHSIQKNGSASVTISSAKQGGDHDGSNGALLVLKGKESDKEGDDVVVSMVERMMNSSSHSGDGSGLLEVAVLGIFKMHENEKLQKVLSKQKDDESKGICPNLRIECKVNLPLQNADPQNDQSHQHEQSPSAAHLFFYPTVSQRQGSTFQYIFGPSSQHSRQKLLVPRDDSKQSKTILRRMETKSVQLSVYYTTQASPMQQQGKDNPKSSISSWLFGASHETPKEPAKPDGDSSVLLGKVSVDMRHLLSRNCVAGDYPLELSSHEKPVGGSIRLGLCIRPCLDLERYEGCREIEPPAIMVYQEQLSFEFHDTAGVTAATT</sequence>
<dbReference type="EMBL" id="HBHT01023295">
    <property type="protein sequence ID" value="CAD9973898.1"/>
    <property type="molecule type" value="Transcribed_RNA"/>
</dbReference>
<proteinExistence type="predicted"/>
<organism evidence="3">
    <name type="scientific">Entomoneis paludosa</name>
    <dbReference type="NCBI Taxonomy" id="265537"/>
    <lineage>
        <taxon>Eukaryota</taxon>
        <taxon>Sar</taxon>
        <taxon>Stramenopiles</taxon>
        <taxon>Ochrophyta</taxon>
        <taxon>Bacillariophyta</taxon>
        <taxon>Bacillariophyceae</taxon>
        <taxon>Bacillariophycidae</taxon>
        <taxon>Entomoneidaceae</taxon>
        <taxon>Entomoneis</taxon>
    </lineage>
</organism>
<reference evidence="3" key="1">
    <citation type="submission" date="2021-01" db="EMBL/GenBank/DDBJ databases">
        <authorList>
            <person name="Corre E."/>
            <person name="Pelletier E."/>
            <person name="Niang G."/>
            <person name="Scheremetjew M."/>
            <person name="Finn R."/>
            <person name="Kale V."/>
            <person name="Holt S."/>
            <person name="Cochrane G."/>
            <person name="Meng A."/>
            <person name="Brown T."/>
            <person name="Cohen L."/>
        </authorList>
    </citation>
    <scope>NUCLEOTIDE SEQUENCE</scope>
    <source>
        <strain evidence="3">CCMP125</strain>
    </source>
</reference>
<accession>A0A7S2YFG3</accession>
<evidence type="ECO:0000256" key="1">
    <source>
        <dbReference type="SAM" id="Coils"/>
    </source>
</evidence>
<feature type="coiled-coil region" evidence="1">
    <location>
        <begin position="79"/>
        <end position="131"/>
    </location>
</feature>
<gene>
    <name evidence="3" type="ORF">APAL1065_LOCUS15632</name>
</gene>